<comment type="caution">
    <text evidence="1">The sequence shown here is derived from an EMBL/GenBank/DDBJ whole genome shotgun (WGS) entry which is preliminary data.</text>
</comment>
<accession>A0AAW0JLB0</accession>
<keyword evidence="2" id="KW-1185">Reference proteome</keyword>
<dbReference type="AlphaFoldDB" id="A0AAW0JLB0"/>
<sequence length="96" mass="10559">MAPSFTSLVFTVRRCEPQLPSISNPNYTTTNIIPQCKGEIQRSTLREGLGGKLLVECTGEGVMFIEADAVVSLEQFGHAIHPPFLCMDELLMTFLA</sequence>
<protein>
    <submittedName>
        <fullName evidence="1">Benzyl alcohol o-benzoyltransferase</fullName>
    </submittedName>
</protein>
<organism evidence="1 2">
    <name type="scientific">Quercus suber</name>
    <name type="common">Cork oak</name>
    <dbReference type="NCBI Taxonomy" id="58331"/>
    <lineage>
        <taxon>Eukaryota</taxon>
        <taxon>Viridiplantae</taxon>
        <taxon>Streptophyta</taxon>
        <taxon>Embryophyta</taxon>
        <taxon>Tracheophyta</taxon>
        <taxon>Spermatophyta</taxon>
        <taxon>Magnoliopsida</taxon>
        <taxon>eudicotyledons</taxon>
        <taxon>Gunneridae</taxon>
        <taxon>Pentapetalae</taxon>
        <taxon>rosids</taxon>
        <taxon>fabids</taxon>
        <taxon>Fagales</taxon>
        <taxon>Fagaceae</taxon>
        <taxon>Quercus</taxon>
    </lineage>
</organism>
<dbReference type="Proteomes" id="UP000237347">
    <property type="component" value="Unassembled WGS sequence"/>
</dbReference>
<dbReference type="Gene3D" id="3.30.559.10">
    <property type="entry name" value="Chloramphenicol acetyltransferase-like domain"/>
    <property type="match status" value="1"/>
</dbReference>
<reference evidence="1 2" key="1">
    <citation type="journal article" date="2018" name="Sci. Data">
        <title>The draft genome sequence of cork oak.</title>
        <authorList>
            <person name="Ramos A.M."/>
            <person name="Usie A."/>
            <person name="Barbosa P."/>
            <person name="Barros P.M."/>
            <person name="Capote T."/>
            <person name="Chaves I."/>
            <person name="Simoes F."/>
            <person name="Abreu I."/>
            <person name="Carrasquinho I."/>
            <person name="Faro C."/>
            <person name="Guimaraes J.B."/>
            <person name="Mendonca D."/>
            <person name="Nobrega F."/>
            <person name="Rodrigues L."/>
            <person name="Saibo N.J.M."/>
            <person name="Varela M.C."/>
            <person name="Egas C."/>
            <person name="Matos J."/>
            <person name="Miguel C.M."/>
            <person name="Oliveira M.M."/>
            <person name="Ricardo C.P."/>
            <person name="Goncalves S."/>
        </authorList>
    </citation>
    <scope>NUCLEOTIDE SEQUENCE [LARGE SCALE GENOMIC DNA]</scope>
    <source>
        <strain evidence="2">cv. HL8</strain>
    </source>
</reference>
<gene>
    <name evidence="1" type="primary">BEBT_3</name>
    <name evidence="1" type="ORF">CFP56_031266</name>
</gene>
<proteinExistence type="predicted"/>
<dbReference type="InterPro" id="IPR023213">
    <property type="entry name" value="CAT-like_dom_sf"/>
</dbReference>
<dbReference type="EMBL" id="PKMF04000525">
    <property type="protein sequence ID" value="KAK7827262.1"/>
    <property type="molecule type" value="Genomic_DNA"/>
</dbReference>
<evidence type="ECO:0000313" key="2">
    <source>
        <dbReference type="Proteomes" id="UP000237347"/>
    </source>
</evidence>
<evidence type="ECO:0000313" key="1">
    <source>
        <dbReference type="EMBL" id="KAK7827262.1"/>
    </source>
</evidence>
<name>A0AAW0JLB0_QUESU</name>